<dbReference type="Pfam" id="PF00651">
    <property type="entry name" value="BTB"/>
    <property type="match status" value="1"/>
</dbReference>
<dbReference type="EMBL" id="PQXK01000120">
    <property type="protein sequence ID" value="TGO36602.1"/>
    <property type="molecule type" value="Genomic_DNA"/>
</dbReference>
<evidence type="ECO:0000313" key="3">
    <source>
        <dbReference type="Proteomes" id="UP000297814"/>
    </source>
</evidence>
<sequence length="258" mass="29675">MASSGRLNLGESLGYELVTIVVGKEKRKFAVHKQLICESVAYFRGAFSAAGFKESQDCSMDMPEDEPGVFEYFLHWLYRGTVPEAKTLADFDQLLDVYIFAEKLCVNELASKAIDAIQAISKSDDFDKFPDCTMKHADTIWKSTSPTSPLRKWCIHALVYGAWDFEASKEKKMKKKKAFLLDMAELGTLWELFKDHRDLYVSFFAQVQKHSVENPPEFQFEEENWDDCYFHRHSEGEVCHLTASEVEKSEDSEDEVEN</sequence>
<dbReference type="SMART" id="SM00225">
    <property type="entry name" value="BTB"/>
    <property type="match status" value="1"/>
</dbReference>
<dbReference type="SUPFAM" id="SSF54695">
    <property type="entry name" value="POZ domain"/>
    <property type="match status" value="1"/>
</dbReference>
<organism evidence="2 3">
    <name type="scientific">Botrytis hyacinthi</name>
    <dbReference type="NCBI Taxonomy" id="278943"/>
    <lineage>
        <taxon>Eukaryota</taxon>
        <taxon>Fungi</taxon>
        <taxon>Dikarya</taxon>
        <taxon>Ascomycota</taxon>
        <taxon>Pezizomycotina</taxon>
        <taxon>Leotiomycetes</taxon>
        <taxon>Helotiales</taxon>
        <taxon>Sclerotiniaceae</taxon>
        <taxon>Botrytis</taxon>
    </lineage>
</organism>
<feature type="domain" description="BTB" evidence="1">
    <location>
        <begin position="16"/>
        <end position="86"/>
    </location>
</feature>
<comment type="caution">
    <text evidence="2">The sequence shown here is derived from an EMBL/GenBank/DDBJ whole genome shotgun (WGS) entry which is preliminary data.</text>
</comment>
<dbReference type="CDD" id="cd18186">
    <property type="entry name" value="BTB_POZ_ZBTB_KLHL-like"/>
    <property type="match status" value="1"/>
</dbReference>
<dbReference type="InterPro" id="IPR000210">
    <property type="entry name" value="BTB/POZ_dom"/>
</dbReference>
<dbReference type="Gene3D" id="3.30.710.10">
    <property type="entry name" value="Potassium Channel Kv1.1, Chain A"/>
    <property type="match status" value="1"/>
</dbReference>
<proteinExistence type="predicted"/>
<keyword evidence="3" id="KW-1185">Reference proteome</keyword>
<dbReference type="InterPro" id="IPR011333">
    <property type="entry name" value="SKP1/BTB/POZ_sf"/>
</dbReference>
<accession>A0A4Z1GMB8</accession>
<evidence type="ECO:0000259" key="1">
    <source>
        <dbReference type="PROSITE" id="PS50097"/>
    </source>
</evidence>
<name>A0A4Z1GMB8_9HELO</name>
<reference evidence="2 3" key="1">
    <citation type="submission" date="2017-12" db="EMBL/GenBank/DDBJ databases">
        <title>Comparative genomics of Botrytis spp.</title>
        <authorList>
            <person name="Valero-Jimenez C.A."/>
            <person name="Tapia P."/>
            <person name="Veloso J."/>
            <person name="Silva-Moreno E."/>
            <person name="Staats M."/>
            <person name="Valdes J.H."/>
            <person name="Van Kan J.A.L."/>
        </authorList>
    </citation>
    <scope>NUCLEOTIDE SEQUENCE [LARGE SCALE GENOMIC DNA]</scope>
    <source>
        <strain evidence="2 3">Bh0001</strain>
    </source>
</reference>
<dbReference type="PANTHER" id="PTHR47843:SF2">
    <property type="entry name" value="BTB DOMAIN-CONTAINING PROTEIN"/>
    <property type="match status" value="1"/>
</dbReference>
<protein>
    <recommendedName>
        <fullName evidence="1">BTB domain-containing protein</fullName>
    </recommendedName>
</protein>
<dbReference type="PANTHER" id="PTHR47843">
    <property type="entry name" value="BTB DOMAIN-CONTAINING PROTEIN-RELATED"/>
    <property type="match status" value="1"/>
</dbReference>
<gene>
    <name evidence="2" type="ORF">BHYA_0120g00270</name>
</gene>
<dbReference type="AlphaFoldDB" id="A0A4Z1GMB8"/>
<dbReference type="PROSITE" id="PS50097">
    <property type="entry name" value="BTB"/>
    <property type="match status" value="1"/>
</dbReference>
<evidence type="ECO:0000313" key="2">
    <source>
        <dbReference type="EMBL" id="TGO36602.1"/>
    </source>
</evidence>
<dbReference type="Proteomes" id="UP000297814">
    <property type="component" value="Unassembled WGS sequence"/>
</dbReference>